<organism evidence="1">
    <name type="scientific">invertebrate metagenome</name>
    <dbReference type="NCBI Taxonomy" id="1711999"/>
    <lineage>
        <taxon>unclassified sequences</taxon>
        <taxon>metagenomes</taxon>
        <taxon>organismal metagenomes</taxon>
    </lineage>
</organism>
<name>A0A2H9TC00_9ZZZZ</name>
<comment type="caution">
    <text evidence="1">The sequence shown here is derived from an EMBL/GenBank/DDBJ whole genome shotgun (WGS) entry which is preliminary data.</text>
</comment>
<dbReference type="EMBL" id="NSIT01000006">
    <property type="protein sequence ID" value="PJE80772.1"/>
    <property type="molecule type" value="Genomic_DNA"/>
</dbReference>
<accession>A0A2H9TC00</accession>
<reference evidence="1" key="1">
    <citation type="journal article" date="2017" name="Appl. Environ. Microbiol.">
        <title>Molecular characterization of an Endozoicomonas-like organism causing infection in king scallop Pecten maximus L.</title>
        <authorList>
            <person name="Cano I."/>
            <person name="van Aerle R."/>
            <person name="Ross S."/>
            <person name="Verner-Jeffreys D.W."/>
            <person name="Paley R.K."/>
            <person name="Rimmer G."/>
            <person name="Ryder D."/>
            <person name="Hooper P."/>
            <person name="Stone D."/>
            <person name="Feist S.W."/>
        </authorList>
    </citation>
    <scope>NUCLEOTIDE SEQUENCE</scope>
</reference>
<protein>
    <submittedName>
        <fullName evidence="1">Uncharacterized protein</fullName>
    </submittedName>
</protein>
<evidence type="ECO:0000313" key="1">
    <source>
        <dbReference type="EMBL" id="PJE80772.1"/>
    </source>
</evidence>
<sequence length="53" mass="5952">MIYSEHMSELVMAVQGGATNTLCVLFRYSPKTLEFHEIYRDYGSGSSLNHVPA</sequence>
<proteinExistence type="predicted"/>
<gene>
    <name evidence="1" type="ORF">CI610_00260</name>
</gene>
<dbReference type="AlphaFoldDB" id="A0A2H9TC00"/>